<comment type="caution">
    <text evidence="3">The sequence shown here is derived from an EMBL/GenBank/DDBJ whole genome shotgun (WGS) entry which is preliminary data.</text>
</comment>
<feature type="transmembrane region" description="Helical" evidence="1">
    <location>
        <begin position="187"/>
        <end position="211"/>
    </location>
</feature>
<dbReference type="RefSeq" id="WP_129046165.1">
    <property type="nucleotide sequence ID" value="NZ_SDHX01000001.1"/>
</dbReference>
<gene>
    <name evidence="3" type="ORF">ESB00_02575</name>
</gene>
<keyword evidence="2" id="KW-0732">Signal</keyword>
<dbReference type="EMBL" id="SDHX01000001">
    <property type="protein sequence ID" value="RXK54802.1"/>
    <property type="molecule type" value="Genomic_DNA"/>
</dbReference>
<proteinExistence type="predicted"/>
<sequence length="408" mass="43560">MKRFSPLLALALCLTLLSLPLLAQSAAKPEAKAVKTPGLELAALATQVTGIAISPLLGVSAVGAYQYFQADTPEKKANLPWFANPAFWAVGILAVGAVAAKDAAGAALPPGWKKPLDILETIENKASGLVAAGAVIPSLVTFGSKLIMESSGLGDTVVIHTGGLAMLPVAAFDVSWLLSLLMVPLSVVVFGVVWLTSHAINVLILISPWGAIDAVLKGVRTSLLGLVTATAWIDPVVGATLSVLIIIIAYFTAGWAFRLMVFGSVFCWDFFTVRRKRFKLYADGNKVFTGSEFEGVPARTYGRLNQAADGALTLKFRPWLVLPLREVPVPREGLVVGKGVFYSEVLGHDAKTDKNRTLLLLPPRYLGHEELFARTYHITGTCEVGLRRAWSWIKEAMGMGSSKTPAPA</sequence>
<accession>A0A4Q1C7P7</accession>
<name>A0A4Q1C7P7_9BACT</name>
<evidence type="ECO:0000313" key="3">
    <source>
        <dbReference type="EMBL" id="RXK54802.1"/>
    </source>
</evidence>
<evidence type="ECO:0000256" key="1">
    <source>
        <dbReference type="SAM" id="Phobius"/>
    </source>
</evidence>
<keyword evidence="4" id="KW-1185">Reference proteome</keyword>
<protein>
    <submittedName>
        <fullName evidence="3">Uncharacterized protein</fullName>
    </submittedName>
</protein>
<evidence type="ECO:0000256" key="2">
    <source>
        <dbReference type="SAM" id="SignalP"/>
    </source>
</evidence>
<feature type="transmembrane region" description="Helical" evidence="1">
    <location>
        <begin position="86"/>
        <end position="108"/>
    </location>
</feature>
<feature type="signal peptide" evidence="2">
    <location>
        <begin position="1"/>
        <end position="23"/>
    </location>
</feature>
<keyword evidence="1" id="KW-0812">Transmembrane</keyword>
<evidence type="ECO:0000313" key="4">
    <source>
        <dbReference type="Proteomes" id="UP000290218"/>
    </source>
</evidence>
<feature type="transmembrane region" description="Helical" evidence="1">
    <location>
        <begin position="157"/>
        <end position="181"/>
    </location>
</feature>
<organism evidence="3 4">
    <name type="scientific">Oleiharenicola lentus</name>
    <dbReference type="NCBI Taxonomy" id="2508720"/>
    <lineage>
        <taxon>Bacteria</taxon>
        <taxon>Pseudomonadati</taxon>
        <taxon>Verrucomicrobiota</taxon>
        <taxon>Opitutia</taxon>
        <taxon>Opitutales</taxon>
        <taxon>Opitutaceae</taxon>
        <taxon>Oleiharenicola</taxon>
    </lineage>
</organism>
<dbReference type="AlphaFoldDB" id="A0A4Q1C7P7"/>
<dbReference type="OrthoDB" id="181223at2"/>
<dbReference type="Proteomes" id="UP000290218">
    <property type="component" value="Unassembled WGS sequence"/>
</dbReference>
<reference evidence="3 4" key="1">
    <citation type="submission" date="2019-01" db="EMBL/GenBank/DDBJ databases">
        <title>Lacunisphaera sp. strain TWA-58.</title>
        <authorList>
            <person name="Chen W.-M."/>
        </authorList>
    </citation>
    <scope>NUCLEOTIDE SEQUENCE [LARGE SCALE GENOMIC DNA]</scope>
    <source>
        <strain evidence="3 4">TWA-58</strain>
    </source>
</reference>
<feature type="chain" id="PRO_5020943260" evidence="2">
    <location>
        <begin position="24"/>
        <end position="408"/>
    </location>
</feature>
<keyword evidence="1" id="KW-0472">Membrane</keyword>
<feature type="transmembrane region" description="Helical" evidence="1">
    <location>
        <begin position="223"/>
        <end position="249"/>
    </location>
</feature>
<feature type="transmembrane region" description="Helical" evidence="1">
    <location>
        <begin position="41"/>
        <end position="65"/>
    </location>
</feature>
<keyword evidence="1" id="KW-1133">Transmembrane helix</keyword>